<protein>
    <submittedName>
        <fullName evidence="2">Uncharacterized protein</fullName>
    </submittedName>
</protein>
<feature type="region of interest" description="Disordered" evidence="1">
    <location>
        <begin position="57"/>
        <end position="123"/>
    </location>
</feature>
<reference evidence="2" key="1">
    <citation type="submission" date="2022-03" db="EMBL/GenBank/DDBJ databases">
        <authorList>
            <person name="Alioto T."/>
            <person name="Alioto T."/>
            <person name="Gomez Garrido J."/>
        </authorList>
    </citation>
    <scope>NUCLEOTIDE SEQUENCE</scope>
</reference>
<sequence>MLQAFVTRTQLTDTWRTPHHHLFFTPPLLILTHRHVPQIPLPTPPCHKRIDRLDHVVGPRRDSPSIHHPKHHQNMVLVTQPNTTQPSRKPSDKTSPITLISTKTKSPLRAPYGLPVKPSSEAN</sequence>
<evidence type="ECO:0000313" key="3">
    <source>
        <dbReference type="Proteomes" id="UP001295444"/>
    </source>
</evidence>
<dbReference type="EMBL" id="OW240912">
    <property type="protein sequence ID" value="CAH2222012.1"/>
    <property type="molecule type" value="Genomic_DNA"/>
</dbReference>
<evidence type="ECO:0000313" key="2">
    <source>
        <dbReference type="EMBL" id="CAH2222012.1"/>
    </source>
</evidence>
<organism evidence="2 3">
    <name type="scientific">Pelobates cultripes</name>
    <name type="common">Western spadefoot toad</name>
    <dbReference type="NCBI Taxonomy" id="61616"/>
    <lineage>
        <taxon>Eukaryota</taxon>
        <taxon>Metazoa</taxon>
        <taxon>Chordata</taxon>
        <taxon>Craniata</taxon>
        <taxon>Vertebrata</taxon>
        <taxon>Euteleostomi</taxon>
        <taxon>Amphibia</taxon>
        <taxon>Batrachia</taxon>
        <taxon>Anura</taxon>
        <taxon>Pelobatoidea</taxon>
        <taxon>Pelobatidae</taxon>
        <taxon>Pelobates</taxon>
    </lineage>
</organism>
<dbReference type="AlphaFoldDB" id="A0AAD1R223"/>
<accession>A0AAD1R223</accession>
<gene>
    <name evidence="2" type="ORF">PECUL_23A028732</name>
</gene>
<keyword evidence="3" id="KW-1185">Reference proteome</keyword>
<evidence type="ECO:0000256" key="1">
    <source>
        <dbReference type="SAM" id="MobiDB-lite"/>
    </source>
</evidence>
<feature type="compositionally biased region" description="Polar residues" evidence="1">
    <location>
        <begin position="76"/>
        <end position="105"/>
    </location>
</feature>
<proteinExistence type="predicted"/>
<dbReference type="Proteomes" id="UP001295444">
    <property type="component" value="Chromosome 01"/>
</dbReference>
<name>A0AAD1R223_PELCU</name>